<dbReference type="PANTHER" id="PTHR12400">
    <property type="entry name" value="INOSITOL POLYPHOSPHATE KINASE"/>
    <property type="match status" value="1"/>
</dbReference>
<feature type="compositionally biased region" description="Low complexity" evidence="8">
    <location>
        <begin position="260"/>
        <end position="274"/>
    </location>
</feature>
<keyword evidence="3" id="KW-0547">Nucleotide-binding</keyword>
<feature type="region of interest" description="Disordered" evidence="8">
    <location>
        <begin position="201"/>
        <end position="243"/>
    </location>
</feature>
<dbReference type="InterPro" id="IPR005522">
    <property type="entry name" value="IPK"/>
</dbReference>
<evidence type="ECO:0000313" key="10">
    <source>
        <dbReference type="Proteomes" id="UP001044222"/>
    </source>
</evidence>
<feature type="region of interest" description="Disordered" evidence="8">
    <location>
        <begin position="1"/>
        <end position="46"/>
    </location>
</feature>
<feature type="compositionally biased region" description="Basic and acidic residues" evidence="8">
    <location>
        <begin position="129"/>
        <end position="153"/>
    </location>
</feature>
<keyword evidence="4 7" id="KW-0418">Kinase</keyword>
<dbReference type="Pfam" id="PF03770">
    <property type="entry name" value="IPK"/>
    <property type="match status" value="1"/>
</dbReference>
<dbReference type="SUPFAM" id="SSF56104">
    <property type="entry name" value="SAICAR synthase-like"/>
    <property type="match status" value="1"/>
</dbReference>
<dbReference type="GO" id="GO:0005524">
    <property type="term" value="F:ATP binding"/>
    <property type="evidence" value="ECO:0007669"/>
    <property type="project" value="UniProtKB-KW"/>
</dbReference>
<dbReference type="Gene3D" id="3.30.470.160">
    <property type="entry name" value="Inositol polyphosphate kinase"/>
    <property type="match status" value="1"/>
</dbReference>
<dbReference type="InterPro" id="IPR038286">
    <property type="entry name" value="IPK_sf"/>
</dbReference>
<comment type="caution">
    <text evidence="9">The sequence shown here is derived from an EMBL/GenBank/DDBJ whole genome shotgun (WGS) entry which is preliminary data.</text>
</comment>
<dbReference type="GO" id="GO:0005737">
    <property type="term" value="C:cytoplasm"/>
    <property type="evidence" value="ECO:0007669"/>
    <property type="project" value="TreeGrafter"/>
</dbReference>
<dbReference type="GO" id="GO:0032958">
    <property type="term" value="P:inositol phosphate biosynthetic process"/>
    <property type="evidence" value="ECO:0007669"/>
    <property type="project" value="InterPro"/>
</dbReference>
<dbReference type="GO" id="GO:0000828">
    <property type="term" value="F:inositol hexakisphosphate kinase activity"/>
    <property type="evidence" value="ECO:0007669"/>
    <property type="project" value="TreeGrafter"/>
</dbReference>
<organism evidence="9 10">
    <name type="scientific">Anguilla anguilla</name>
    <name type="common">European freshwater eel</name>
    <name type="synonym">Muraena anguilla</name>
    <dbReference type="NCBI Taxonomy" id="7936"/>
    <lineage>
        <taxon>Eukaryota</taxon>
        <taxon>Metazoa</taxon>
        <taxon>Chordata</taxon>
        <taxon>Craniata</taxon>
        <taxon>Vertebrata</taxon>
        <taxon>Euteleostomi</taxon>
        <taxon>Actinopterygii</taxon>
        <taxon>Neopterygii</taxon>
        <taxon>Teleostei</taxon>
        <taxon>Anguilliformes</taxon>
        <taxon>Anguillidae</taxon>
        <taxon>Anguilla</taxon>
    </lineage>
</organism>
<dbReference type="AlphaFoldDB" id="A0A9D3MN39"/>
<evidence type="ECO:0000256" key="8">
    <source>
        <dbReference type="SAM" id="MobiDB-lite"/>
    </source>
</evidence>
<evidence type="ECO:0000256" key="1">
    <source>
        <dbReference type="ARBA" id="ARBA00007374"/>
    </source>
</evidence>
<keyword evidence="2 7" id="KW-0808">Transferase</keyword>
<evidence type="ECO:0000256" key="5">
    <source>
        <dbReference type="ARBA" id="ARBA00022840"/>
    </source>
</evidence>
<gene>
    <name evidence="9" type="ORF">ANANG_G00056870</name>
</gene>
<sequence>MEHVASRLSLKEGTGEGMRKIQIKERNAEDIGEEKKGGDDTVFTSENCRSNWRFPASDGTVTVHKVKPKLCSAKAMCFSSQEPAHSLTEPEETKNTPTTPWQAAESEPGSCEHLDQNQAAHVTGETAEDEKTNRKGEEDRVEERLEVDDKLGEDNWGGGPRRKILNMNDKAKAELKVRRARLGGEGEVTDWERRKRWARTGRGRDGAELKEESETEIDPGLDGARASGVERGPECFSEGETEKSSISHTLLSRMLLHSSASSSSSSSSFTYSSPESDEVFSENEATTTRRQRMRKCRSWKTFTTMMQWSVRRHSSWVQLAGHQGNFQPSEGGEVLKRYNAVESSCLQALMNDSLRQFVPCYRGLTTRGSESYIRLEDLLSGLSCPVIMDCKMGVRTYLEEELVRARSNPCLRTDMYQKMVKIDPAAPSAEEHAQGGVTKPRYMQWRDSVSSTSTLGFRIEGITAEDGRVLRDFKKTRTSAQVTNALLSFTKRQSHILEAYLSRLQALSGALKESEFFKTHEVIGSSLLFVHDRTNKANVWMIDFGKTTPTPSSVHLKHNIPWVEGNREDGYIIGLSTLTLLVKEALRQAVGQHHDEGNIPVHVDHQTGTQHRSQPCEITHNHI</sequence>
<keyword evidence="10" id="KW-1185">Reference proteome</keyword>
<dbReference type="GO" id="GO:0046854">
    <property type="term" value="P:phosphatidylinositol phosphate biosynthetic process"/>
    <property type="evidence" value="ECO:0007669"/>
    <property type="project" value="TreeGrafter"/>
</dbReference>
<dbReference type="Proteomes" id="UP001044222">
    <property type="component" value="Unassembled WGS sequence"/>
</dbReference>
<dbReference type="GO" id="GO:0008440">
    <property type="term" value="F:inositol-1,4,5-trisphosphate 3-kinase activity"/>
    <property type="evidence" value="ECO:0007669"/>
    <property type="project" value="UniProtKB-EC"/>
</dbReference>
<dbReference type="EMBL" id="JAFIRN010000003">
    <property type="protein sequence ID" value="KAG5851912.1"/>
    <property type="molecule type" value="Genomic_DNA"/>
</dbReference>
<evidence type="ECO:0000256" key="3">
    <source>
        <dbReference type="ARBA" id="ARBA00022741"/>
    </source>
</evidence>
<keyword evidence="5" id="KW-0067">ATP-binding</keyword>
<feature type="compositionally biased region" description="Basic and acidic residues" evidence="8">
    <location>
        <begin position="202"/>
        <end position="212"/>
    </location>
</feature>
<dbReference type="FunFam" id="3.30.470.160:FF:000001">
    <property type="entry name" value="Kinase"/>
    <property type="match status" value="1"/>
</dbReference>
<accession>A0A9D3MN39</accession>
<feature type="compositionally biased region" description="Basic and acidic residues" evidence="8">
    <location>
        <begin position="1"/>
        <end position="39"/>
    </location>
</feature>
<dbReference type="GO" id="GO:0005634">
    <property type="term" value="C:nucleus"/>
    <property type="evidence" value="ECO:0007669"/>
    <property type="project" value="TreeGrafter"/>
</dbReference>
<comment type="catalytic activity">
    <reaction evidence="6">
        <text>1D-myo-inositol 1,4,5-trisphosphate + ATP = 1D-myo-inositol 1,3,4,5-tetrakisphosphate + ADP + H(+)</text>
        <dbReference type="Rhea" id="RHEA:11020"/>
        <dbReference type="ChEBI" id="CHEBI:15378"/>
        <dbReference type="ChEBI" id="CHEBI:30616"/>
        <dbReference type="ChEBI" id="CHEBI:57895"/>
        <dbReference type="ChEBI" id="CHEBI:203600"/>
        <dbReference type="ChEBI" id="CHEBI:456216"/>
        <dbReference type="EC" id="2.7.1.127"/>
    </reaction>
    <physiologicalReaction direction="left-to-right" evidence="6">
        <dbReference type="Rhea" id="RHEA:11021"/>
    </physiologicalReaction>
</comment>
<evidence type="ECO:0000256" key="6">
    <source>
        <dbReference type="ARBA" id="ARBA00051963"/>
    </source>
</evidence>
<comment type="similarity">
    <text evidence="1 7">Belongs to the inositol phosphokinase (IPK) family.</text>
</comment>
<name>A0A9D3MN39_ANGAN</name>
<evidence type="ECO:0000313" key="9">
    <source>
        <dbReference type="EMBL" id="KAG5851912.1"/>
    </source>
</evidence>
<proteinExistence type="inferred from homology"/>
<evidence type="ECO:0000256" key="2">
    <source>
        <dbReference type="ARBA" id="ARBA00022679"/>
    </source>
</evidence>
<dbReference type="PANTHER" id="PTHR12400:SF77">
    <property type="entry name" value="KINASE"/>
    <property type="match status" value="1"/>
</dbReference>
<dbReference type="EC" id="2.7.-.-" evidence="7"/>
<protein>
    <recommendedName>
        <fullName evidence="7">Kinase</fullName>
        <ecNumber evidence="7">2.7.-.-</ecNumber>
    </recommendedName>
</protein>
<evidence type="ECO:0000256" key="4">
    <source>
        <dbReference type="ARBA" id="ARBA00022777"/>
    </source>
</evidence>
<evidence type="ECO:0000256" key="7">
    <source>
        <dbReference type="RuleBase" id="RU363090"/>
    </source>
</evidence>
<reference evidence="9" key="1">
    <citation type="submission" date="2021-01" db="EMBL/GenBank/DDBJ databases">
        <title>A chromosome-scale assembly of European eel, Anguilla anguilla.</title>
        <authorList>
            <person name="Henkel C."/>
            <person name="Jong-Raadsen S.A."/>
            <person name="Dufour S."/>
            <person name="Weltzien F.-A."/>
            <person name="Palstra A.P."/>
            <person name="Pelster B."/>
            <person name="Spaink H.P."/>
            <person name="Van Den Thillart G.E."/>
            <person name="Jansen H."/>
            <person name="Zahm M."/>
            <person name="Klopp C."/>
            <person name="Cedric C."/>
            <person name="Louis A."/>
            <person name="Berthelot C."/>
            <person name="Parey E."/>
            <person name="Roest Crollius H."/>
            <person name="Montfort J."/>
            <person name="Robinson-Rechavi M."/>
            <person name="Bucao C."/>
            <person name="Bouchez O."/>
            <person name="Gislard M."/>
            <person name="Lluch J."/>
            <person name="Milhes M."/>
            <person name="Lampietro C."/>
            <person name="Lopez Roques C."/>
            <person name="Donnadieu C."/>
            <person name="Braasch I."/>
            <person name="Desvignes T."/>
            <person name="Postlethwait J."/>
            <person name="Bobe J."/>
            <person name="Guiguen Y."/>
            <person name="Dirks R."/>
        </authorList>
    </citation>
    <scope>NUCLEOTIDE SEQUENCE</scope>
    <source>
        <strain evidence="9">Tag_6206</strain>
        <tissue evidence="9">Liver</tissue>
    </source>
</reference>
<feature type="region of interest" description="Disordered" evidence="8">
    <location>
        <begin position="260"/>
        <end position="292"/>
    </location>
</feature>
<feature type="region of interest" description="Disordered" evidence="8">
    <location>
        <begin position="82"/>
        <end position="163"/>
    </location>
</feature>